<evidence type="ECO:0000313" key="2">
    <source>
        <dbReference type="Proteomes" id="UP000073492"/>
    </source>
</evidence>
<keyword evidence="2" id="KW-1185">Reference proteome</keyword>
<comment type="caution">
    <text evidence="1">The sequence shown here is derived from an EMBL/GenBank/DDBJ whole genome shotgun (WGS) entry which is preliminary data.</text>
</comment>
<dbReference type="OrthoDB" id="10390296at2759"/>
<dbReference type="AlphaFoldDB" id="A0A139IPA5"/>
<organism evidence="1 2">
    <name type="scientific">Pseudocercospora musae</name>
    <dbReference type="NCBI Taxonomy" id="113226"/>
    <lineage>
        <taxon>Eukaryota</taxon>
        <taxon>Fungi</taxon>
        <taxon>Dikarya</taxon>
        <taxon>Ascomycota</taxon>
        <taxon>Pezizomycotina</taxon>
        <taxon>Dothideomycetes</taxon>
        <taxon>Dothideomycetidae</taxon>
        <taxon>Mycosphaerellales</taxon>
        <taxon>Mycosphaerellaceae</taxon>
        <taxon>Pseudocercospora</taxon>
    </lineage>
</organism>
<dbReference type="EMBL" id="LFZO01000033">
    <property type="protein sequence ID" value="KXT16611.1"/>
    <property type="molecule type" value="Genomic_DNA"/>
</dbReference>
<dbReference type="Proteomes" id="UP000073492">
    <property type="component" value="Unassembled WGS sequence"/>
</dbReference>
<gene>
    <name evidence="1" type="ORF">AC579_6677</name>
</gene>
<proteinExistence type="predicted"/>
<sequence length="197" mass="22405">MISLSTLTTLPHHQAQYKPKMWKSEAGLAKMEAEKRAAAEKKIITSLKHSLQECYDSNPPKNLVKKDHIPDNEDQTKAVIKFLTTEIEKFQSELDSKISYLNRELEKLQNIERENGRAVSTMSTTPEVDKELYLKKEDDLEVMSKEELKGYAWELVCKCVELGQASKKATGQTLSVLGAMNEFDVERANAEYFGSDE</sequence>
<protein>
    <submittedName>
        <fullName evidence="1">Uncharacterized protein</fullName>
    </submittedName>
</protein>
<name>A0A139IPA5_9PEZI</name>
<evidence type="ECO:0000313" key="1">
    <source>
        <dbReference type="EMBL" id="KXT16611.1"/>
    </source>
</evidence>
<reference evidence="1 2" key="1">
    <citation type="submission" date="2015-07" db="EMBL/GenBank/DDBJ databases">
        <title>Comparative genomics of the Sigatoka disease complex on banana suggests a link between parallel evolutionary changes in Pseudocercospora fijiensis and Pseudocercospora eumusae and increased virulence on the banana host.</title>
        <authorList>
            <person name="Chang T.-C."/>
            <person name="Salvucci A."/>
            <person name="Crous P.W."/>
            <person name="Stergiopoulos I."/>
        </authorList>
    </citation>
    <scope>NUCLEOTIDE SEQUENCE [LARGE SCALE GENOMIC DNA]</scope>
    <source>
        <strain evidence="1 2">CBS 116634</strain>
    </source>
</reference>
<accession>A0A139IPA5</accession>